<accession>A0A138ZWG8</accession>
<evidence type="ECO:0000313" key="2">
    <source>
        <dbReference type="Proteomes" id="UP000070544"/>
    </source>
</evidence>
<gene>
    <name evidence="1" type="ORF">M427DRAFT_39895</name>
</gene>
<evidence type="ECO:0000313" key="1">
    <source>
        <dbReference type="EMBL" id="KXS08837.1"/>
    </source>
</evidence>
<name>A0A138ZWG8_GONPJ</name>
<dbReference type="EMBL" id="KQ965952">
    <property type="protein sequence ID" value="KXS08837.1"/>
    <property type="molecule type" value="Genomic_DNA"/>
</dbReference>
<proteinExistence type="predicted"/>
<keyword evidence="2" id="KW-1185">Reference proteome</keyword>
<reference evidence="1 2" key="1">
    <citation type="journal article" date="2015" name="Genome Biol. Evol.">
        <title>Phylogenomic analyses indicate that early fungi evolved digesting cell walls of algal ancestors of land plants.</title>
        <authorList>
            <person name="Chang Y."/>
            <person name="Wang S."/>
            <person name="Sekimoto S."/>
            <person name="Aerts A.L."/>
            <person name="Choi C."/>
            <person name="Clum A."/>
            <person name="LaButti K.M."/>
            <person name="Lindquist E.A."/>
            <person name="Yee Ngan C."/>
            <person name="Ohm R.A."/>
            <person name="Salamov A.A."/>
            <person name="Grigoriev I.V."/>
            <person name="Spatafora J.W."/>
            <person name="Berbee M.L."/>
        </authorList>
    </citation>
    <scope>NUCLEOTIDE SEQUENCE [LARGE SCALE GENOMIC DNA]</scope>
    <source>
        <strain evidence="1 2">JEL478</strain>
    </source>
</reference>
<sequence>MATFCVNMGTKAISTLLKATNSAVLDPKASAQPTKGSKLHLFIPIAPPLPLASNLRIDFQSLMATSLLHISSQDRAAFKDEFRR</sequence>
<protein>
    <submittedName>
        <fullName evidence="1">Uncharacterized protein</fullName>
    </submittedName>
</protein>
<organism evidence="1 2">
    <name type="scientific">Gonapodya prolifera (strain JEL478)</name>
    <name type="common">Monoblepharis prolifera</name>
    <dbReference type="NCBI Taxonomy" id="1344416"/>
    <lineage>
        <taxon>Eukaryota</taxon>
        <taxon>Fungi</taxon>
        <taxon>Fungi incertae sedis</taxon>
        <taxon>Chytridiomycota</taxon>
        <taxon>Chytridiomycota incertae sedis</taxon>
        <taxon>Monoblepharidomycetes</taxon>
        <taxon>Monoblepharidales</taxon>
        <taxon>Gonapodyaceae</taxon>
        <taxon>Gonapodya</taxon>
    </lineage>
</organism>
<dbReference type="Proteomes" id="UP000070544">
    <property type="component" value="Unassembled WGS sequence"/>
</dbReference>
<dbReference type="AlphaFoldDB" id="A0A138ZWG8"/>